<protein>
    <recommendedName>
        <fullName evidence="7">Major facilitator superfamily (MFS) profile domain-containing protein</fullName>
    </recommendedName>
</protein>
<gene>
    <name evidence="8" type="ORF">PDIGIT_LOCUS10331</name>
</gene>
<feature type="transmembrane region" description="Helical" evidence="6">
    <location>
        <begin position="407"/>
        <end position="430"/>
    </location>
</feature>
<feature type="transmembrane region" description="Helical" evidence="6">
    <location>
        <begin position="280"/>
        <end position="300"/>
    </location>
</feature>
<dbReference type="PROSITE" id="PS50850">
    <property type="entry name" value="MFS"/>
    <property type="match status" value="1"/>
</dbReference>
<dbReference type="EMBL" id="CAOQHR010000007">
    <property type="protein sequence ID" value="CAI6337222.1"/>
    <property type="molecule type" value="Genomic_DNA"/>
</dbReference>
<evidence type="ECO:0000256" key="4">
    <source>
        <dbReference type="ARBA" id="ARBA00023136"/>
    </source>
</evidence>
<sequence length="538" mass="57961">MMEEAESSQSQRGIGFWLAFGAVLITNLASALDATTLSVALPAISNDIGGKSVEAYWAGTSYPLAQSALMLLWVSLSQCFGRRPVLLLTLAIFGLGAILAAVAHGYPLLLAGRTVQGIGGGGIVGLTTVIITDLVPLHERGQFYALVSAIWALGSTTGPIIGGALAVVNEWRWIFWLNLPIVGIAFLGISIFLKLNIRSRSTKEKLKELDYLGTTLFIASITSFLMAVTWGGTQYPWSSWRTLVPLLLGAAGLIGFCVWEAMTSGATLIPMSIFLDRSAAILYLGSFFHGIILWSLVYYMPEYFQSVKGYSAVISGVAALPQTLTVVPCAVGVGIIVGKTGRYRWAIWLGWGLTTFGMGLLIYLDVDTSVPAWIFLGMASGLGVGLLFPSIALAVQASTPPEEAAMASTLVLWFRGFGQTLGVAIGGTIFQNRFQAELSNVSGYPGQDTSTAANDVVRLIDQMRHLPANSVQLDQLRQAFSSSFKVIWAVMCAFSGIVFIASFFIKEYSMKQDHLTEQGYRGNGERPESKEKALKQQN</sequence>
<evidence type="ECO:0000259" key="7">
    <source>
        <dbReference type="PROSITE" id="PS50850"/>
    </source>
</evidence>
<feature type="region of interest" description="Disordered" evidence="5">
    <location>
        <begin position="518"/>
        <end position="538"/>
    </location>
</feature>
<feature type="transmembrane region" description="Helical" evidence="6">
    <location>
        <begin position="86"/>
        <end position="106"/>
    </location>
</feature>
<feature type="transmembrane region" description="Helical" evidence="6">
    <location>
        <begin position="55"/>
        <end position="74"/>
    </location>
</feature>
<keyword evidence="3 6" id="KW-1133">Transmembrane helix</keyword>
<evidence type="ECO:0000256" key="5">
    <source>
        <dbReference type="SAM" id="MobiDB-lite"/>
    </source>
</evidence>
<dbReference type="GO" id="GO:0005886">
    <property type="term" value="C:plasma membrane"/>
    <property type="evidence" value="ECO:0007669"/>
    <property type="project" value="TreeGrafter"/>
</dbReference>
<dbReference type="SUPFAM" id="SSF103473">
    <property type="entry name" value="MFS general substrate transporter"/>
    <property type="match status" value="1"/>
</dbReference>
<dbReference type="PANTHER" id="PTHR23501">
    <property type="entry name" value="MAJOR FACILITATOR SUPERFAMILY"/>
    <property type="match status" value="1"/>
</dbReference>
<feature type="transmembrane region" description="Helical" evidence="6">
    <location>
        <begin position="209"/>
        <end position="230"/>
    </location>
</feature>
<feature type="transmembrane region" description="Helical" evidence="6">
    <location>
        <begin position="312"/>
        <end position="338"/>
    </location>
</feature>
<feature type="transmembrane region" description="Helical" evidence="6">
    <location>
        <begin position="486"/>
        <end position="505"/>
    </location>
</feature>
<dbReference type="PANTHER" id="PTHR23501:SF59">
    <property type="entry name" value="MAJOR FACILITATOR SUPERFAMILY (MFS) PROFILE DOMAIN-CONTAINING PROTEIN-RELATED"/>
    <property type="match status" value="1"/>
</dbReference>
<proteinExistence type="predicted"/>
<comment type="subcellular location">
    <subcellularLocation>
        <location evidence="1">Membrane</location>
        <topology evidence="1">Multi-pass membrane protein</topology>
    </subcellularLocation>
</comment>
<dbReference type="InterPro" id="IPR020846">
    <property type="entry name" value="MFS_dom"/>
</dbReference>
<dbReference type="Gene3D" id="1.20.1720.10">
    <property type="entry name" value="Multidrug resistance protein D"/>
    <property type="match status" value="1"/>
</dbReference>
<evidence type="ECO:0000313" key="9">
    <source>
        <dbReference type="Proteomes" id="UP001152607"/>
    </source>
</evidence>
<comment type="caution">
    <text evidence="8">The sequence shown here is derived from an EMBL/GenBank/DDBJ whole genome shotgun (WGS) entry which is preliminary data.</text>
</comment>
<dbReference type="GO" id="GO:0022857">
    <property type="term" value="F:transmembrane transporter activity"/>
    <property type="evidence" value="ECO:0007669"/>
    <property type="project" value="InterPro"/>
</dbReference>
<evidence type="ECO:0000256" key="2">
    <source>
        <dbReference type="ARBA" id="ARBA00022692"/>
    </source>
</evidence>
<keyword evidence="9" id="KW-1185">Reference proteome</keyword>
<feature type="compositionally biased region" description="Basic and acidic residues" evidence="5">
    <location>
        <begin position="523"/>
        <end position="538"/>
    </location>
</feature>
<evidence type="ECO:0000256" key="3">
    <source>
        <dbReference type="ARBA" id="ARBA00022989"/>
    </source>
</evidence>
<feature type="transmembrane region" description="Helical" evidence="6">
    <location>
        <begin position="345"/>
        <end position="364"/>
    </location>
</feature>
<name>A0A9W4XX77_9PLEO</name>
<evidence type="ECO:0000256" key="1">
    <source>
        <dbReference type="ARBA" id="ARBA00004141"/>
    </source>
</evidence>
<dbReference type="Proteomes" id="UP001152607">
    <property type="component" value="Unassembled WGS sequence"/>
</dbReference>
<dbReference type="InterPro" id="IPR036259">
    <property type="entry name" value="MFS_trans_sf"/>
</dbReference>
<accession>A0A9W4XX77</accession>
<keyword evidence="4 6" id="KW-0472">Membrane</keyword>
<reference evidence="8" key="1">
    <citation type="submission" date="2023-01" db="EMBL/GenBank/DDBJ databases">
        <authorList>
            <person name="Van Ghelder C."/>
            <person name="Rancurel C."/>
        </authorList>
    </citation>
    <scope>NUCLEOTIDE SEQUENCE</scope>
    <source>
        <strain evidence="8">CNCM I-4278</strain>
    </source>
</reference>
<feature type="domain" description="Major facilitator superfamily (MFS) profile" evidence="7">
    <location>
        <begin position="19"/>
        <end position="510"/>
    </location>
</feature>
<dbReference type="OrthoDB" id="2351791at2759"/>
<feature type="transmembrane region" description="Helical" evidence="6">
    <location>
        <begin position="242"/>
        <end position="259"/>
    </location>
</feature>
<dbReference type="Pfam" id="PF07690">
    <property type="entry name" value="MFS_1"/>
    <property type="match status" value="1"/>
</dbReference>
<feature type="transmembrane region" description="Helical" evidence="6">
    <location>
        <begin position="370"/>
        <end position="395"/>
    </location>
</feature>
<evidence type="ECO:0000256" key="6">
    <source>
        <dbReference type="SAM" id="Phobius"/>
    </source>
</evidence>
<dbReference type="AlphaFoldDB" id="A0A9W4XX77"/>
<organism evidence="8 9">
    <name type="scientific">Periconia digitata</name>
    <dbReference type="NCBI Taxonomy" id="1303443"/>
    <lineage>
        <taxon>Eukaryota</taxon>
        <taxon>Fungi</taxon>
        <taxon>Dikarya</taxon>
        <taxon>Ascomycota</taxon>
        <taxon>Pezizomycotina</taxon>
        <taxon>Dothideomycetes</taxon>
        <taxon>Pleosporomycetidae</taxon>
        <taxon>Pleosporales</taxon>
        <taxon>Massarineae</taxon>
        <taxon>Periconiaceae</taxon>
        <taxon>Periconia</taxon>
    </lineage>
</organism>
<feature type="transmembrane region" description="Helical" evidence="6">
    <location>
        <begin position="118"/>
        <end position="136"/>
    </location>
</feature>
<dbReference type="PRINTS" id="PR01036">
    <property type="entry name" value="TCRTETB"/>
</dbReference>
<feature type="transmembrane region" description="Helical" evidence="6">
    <location>
        <begin position="143"/>
        <end position="167"/>
    </location>
</feature>
<feature type="transmembrane region" description="Helical" evidence="6">
    <location>
        <begin position="173"/>
        <end position="197"/>
    </location>
</feature>
<evidence type="ECO:0000313" key="8">
    <source>
        <dbReference type="EMBL" id="CAI6337222.1"/>
    </source>
</evidence>
<keyword evidence="2 6" id="KW-0812">Transmembrane</keyword>
<dbReference type="InterPro" id="IPR011701">
    <property type="entry name" value="MFS"/>
</dbReference>
<dbReference type="Gene3D" id="1.20.1250.20">
    <property type="entry name" value="MFS general substrate transporter like domains"/>
    <property type="match status" value="1"/>
</dbReference>